<dbReference type="Proteomes" id="UP000249557">
    <property type="component" value="Unassembled WGS sequence"/>
</dbReference>
<gene>
    <name evidence="1" type="ORF">DI626_07430</name>
</gene>
<accession>A0A2W4ZV84</accession>
<sequence length="272" mass="28764">MNMSRQRGSAIIMIFVAVALFGLLSFAFMRGSNTSTALMTSEKDKAMVTDAQDYANAVNMAIKRLKARGCTDSQISYETPKGNNPNPSAPTDQSCHVFKIAGAGVKFQGEDVAGPPTGCDSIGQICSDGTVYTGISGSNKLYTTLADAGSTTWSSDGAPFVNHTITTNIADGKTNTANIIAYVGAGTPFPAAVMCDTSVANGRDDWYLPSKDELALMDTNKTAGSLNGTYNTSTAYWSSSMVNPNVWIQYFSGAGSGTFAKVANLRVRCIRR</sequence>
<evidence type="ECO:0000313" key="2">
    <source>
        <dbReference type="Proteomes" id="UP000249557"/>
    </source>
</evidence>
<name>A0A2W4ZV84_9BACT</name>
<protein>
    <recommendedName>
        <fullName evidence="3">DUF1566 domain-containing protein</fullName>
    </recommendedName>
</protein>
<dbReference type="AlphaFoldDB" id="A0A2W4ZV84"/>
<organism evidence="1 2">
    <name type="scientific">Micavibrio aeruginosavorus</name>
    <dbReference type="NCBI Taxonomy" id="349221"/>
    <lineage>
        <taxon>Bacteria</taxon>
        <taxon>Pseudomonadati</taxon>
        <taxon>Bdellovibrionota</taxon>
        <taxon>Bdellovibrionia</taxon>
        <taxon>Bdellovibrionales</taxon>
        <taxon>Pseudobdellovibrionaceae</taxon>
        <taxon>Micavibrio</taxon>
    </lineage>
</organism>
<proteinExistence type="predicted"/>
<evidence type="ECO:0008006" key="3">
    <source>
        <dbReference type="Google" id="ProtNLM"/>
    </source>
</evidence>
<reference evidence="1 2" key="1">
    <citation type="submission" date="2017-08" db="EMBL/GenBank/DDBJ databases">
        <title>Infants hospitalized years apart are colonized by the same room-sourced microbial strains.</title>
        <authorList>
            <person name="Brooks B."/>
            <person name="Olm M.R."/>
            <person name="Firek B.A."/>
            <person name="Baker R."/>
            <person name="Thomas B.C."/>
            <person name="Morowitz M.J."/>
            <person name="Banfield J.F."/>
        </authorList>
    </citation>
    <scope>NUCLEOTIDE SEQUENCE [LARGE SCALE GENOMIC DNA]</scope>
    <source>
        <strain evidence="1">S2_018_000_R2_104</strain>
    </source>
</reference>
<evidence type="ECO:0000313" key="1">
    <source>
        <dbReference type="EMBL" id="PZO85416.1"/>
    </source>
</evidence>
<dbReference type="EMBL" id="QFNK01000147">
    <property type="protein sequence ID" value="PZO85416.1"/>
    <property type="molecule type" value="Genomic_DNA"/>
</dbReference>
<comment type="caution">
    <text evidence="1">The sequence shown here is derived from an EMBL/GenBank/DDBJ whole genome shotgun (WGS) entry which is preliminary data.</text>
</comment>